<comment type="caution">
    <text evidence="8">The sequence shown here is derived from an EMBL/GenBank/DDBJ whole genome shotgun (WGS) entry which is preliminary data.</text>
</comment>
<dbReference type="Gene3D" id="1.10.10.10">
    <property type="entry name" value="Winged helix-like DNA-binding domain superfamily/Winged helix DNA-binding domain"/>
    <property type="match status" value="1"/>
</dbReference>
<evidence type="ECO:0000256" key="5">
    <source>
        <dbReference type="ARBA" id="ARBA00023163"/>
    </source>
</evidence>
<dbReference type="SUPFAM" id="SSF88659">
    <property type="entry name" value="Sigma3 and sigma4 domains of RNA polymerase sigma factors"/>
    <property type="match status" value="1"/>
</dbReference>
<evidence type="ECO:0000259" key="6">
    <source>
        <dbReference type="Pfam" id="PF04542"/>
    </source>
</evidence>
<evidence type="ECO:0000256" key="4">
    <source>
        <dbReference type="ARBA" id="ARBA00023125"/>
    </source>
</evidence>
<name>A0ABS5RNM0_9MYCO</name>
<organism evidence="8 9">
    <name type="scientific">Mycolicibacter acidiphilus</name>
    <dbReference type="NCBI Taxonomy" id="2835306"/>
    <lineage>
        <taxon>Bacteria</taxon>
        <taxon>Bacillati</taxon>
        <taxon>Actinomycetota</taxon>
        <taxon>Actinomycetes</taxon>
        <taxon>Mycobacteriales</taxon>
        <taxon>Mycobacteriaceae</taxon>
        <taxon>Mycolicibacter</taxon>
    </lineage>
</organism>
<evidence type="ECO:0000256" key="2">
    <source>
        <dbReference type="ARBA" id="ARBA00023015"/>
    </source>
</evidence>
<dbReference type="Gene3D" id="1.10.1740.10">
    <property type="match status" value="1"/>
</dbReference>
<dbReference type="InterPro" id="IPR013325">
    <property type="entry name" value="RNA_pol_sigma_r2"/>
</dbReference>
<dbReference type="SUPFAM" id="SSF88946">
    <property type="entry name" value="Sigma2 domain of RNA polymerase sigma factors"/>
    <property type="match status" value="1"/>
</dbReference>
<dbReference type="InterPro" id="IPR013324">
    <property type="entry name" value="RNA_pol_sigma_r3/r4-like"/>
</dbReference>
<dbReference type="NCBIfam" id="NF007228">
    <property type="entry name" value="PRK09646.1"/>
    <property type="match status" value="1"/>
</dbReference>
<keyword evidence="5" id="KW-0804">Transcription</keyword>
<evidence type="ECO:0000259" key="7">
    <source>
        <dbReference type="Pfam" id="PF04545"/>
    </source>
</evidence>
<feature type="domain" description="RNA polymerase sigma-70 region 2" evidence="6">
    <location>
        <begin position="30"/>
        <end position="96"/>
    </location>
</feature>
<comment type="similarity">
    <text evidence="1">Belongs to the sigma-70 factor family. ECF subfamily.</text>
</comment>
<dbReference type="InterPro" id="IPR007627">
    <property type="entry name" value="RNA_pol_sigma70_r2"/>
</dbReference>
<dbReference type="Pfam" id="PF04545">
    <property type="entry name" value="Sigma70_r4"/>
    <property type="match status" value="1"/>
</dbReference>
<protein>
    <submittedName>
        <fullName evidence="8">Sigma-70 family RNA polymerase sigma factor</fullName>
    </submittedName>
</protein>
<dbReference type="Proteomes" id="UP001519535">
    <property type="component" value="Unassembled WGS sequence"/>
</dbReference>
<dbReference type="Pfam" id="PF04542">
    <property type="entry name" value="Sigma70_r2"/>
    <property type="match status" value="1"/>
</dbReference>
<dbReference type="PANTHER" id="PTHR43133:SF66">
    <property type="entry name" value="ECF RNA POLYMERASE SIGMA FACTOR SIGK"/>
    <property type="match status" value="1"/>
</dbReference>
<dbReference type="InterPro" id="IPR036388">
    <property type="entry name" value="WH-like_DNA-bd_sf"/>
</dbReference>
<keyword evidence="9" id="KW-1185">Reference proteome</keyword>
<dbReference type="CDD" id="cd06171">
    <property type="entry name" value="Sigma70_r4"/>
    <property type="match status" value="1"/>
</dbReference>
<evidence type="ECO:0000313" key="9">
    <source>
        <dbReference type="Proteomes" id="UP001519535"/>
    </source>
</evidence>
<keyword evidence="3" id="KW-0731">Sigma factor</keyword>
<evidence type="ECO:0000256" key="3">
    <source>
        <dbReference type="ARBA" id="ARBA00023082"/>
    </source>
</evidence>
<dbReference type="InterPro" id="IPR014284">
    <property type="entry name" value="RNA_pol_sigma-70_dom"/>
</dbReference>
<sequence length="187" mass="20603">MAKIPTATSDLDTLLQRVARGDAAAFAIVYDQTAARVYGLVHRVLRDTGYSEETTQEVYLEVWRTATNYDLTKGSALAWLLTLAHRRAVDRVRSEQAASRRESRYGAASAEPPSDVVVDAVMVSEEQRRVVDCLGGLPEGQRTCVELAYYGGMTYVEVAQRLSINISTIKSRMREALRGLRGCLGAS</sequence>
<dbReference type="PANTHER" id="PTHR43133">
    <property type="entry name" value="RNA POLYMERASE ECF-TYPE SIGMA FACTO"/>
    <property type="match status" value="1"/>
</dbReference>
<evidence type="ECO:0000313" key="8">
    <source>
        <dbReference type="EMBL" id="MBS9535900.1"/>
    </source>
</evidence>
<dbReference type="InterPro" id="IPR007630">
    <property type="entry name" value="RNA_pol_sigma70_r4"/>
</dbReference>
<accession>A0ABS5RNM0</accession>
<feature type="domain" description="RNA polymerase sigma-70 region 4" evidence="7">
    <location>
        <begin position="133"/>
        <end position="181"/>
    </location>
</feature>
<proteinExistence type="inferred from homology"/>
<dbReference type="EMBL" id="JAHCLR010000065">
    <property type="protein sequence ID" value="MBS9535900.1"/>
    <property type="molecule type" value="Genomic_DNA"/>
</dbReference>
<evidence type="ECO:0000256" key="1">
    <source>
        <dbReference type="ARBA" id="ARBA00010641"/>
    </source>
</evidence>
<reference evidence="8 9" key="1">
    <citation type="submission" date="2021-05" db="EMBL/GenBank/DDBJ databases">
        <title>Mycobacterium acidophilum sp. nov., an extremely acid-tolerant member of the genus Mycobacterium.</title>
        <authorList>
            <person name="Xia J."/>
        </authorList>
    </citation>
    <scope>NUCLEOTIDE SEQUENCE [LARGE SCALE GENOMIC DNA]</scope>
    <source>
        <strain evidence="8 9">M1</strain>
    </source>
</reference>
<dbReference type="NCBIfam" id="TIGR02937">
    <property type="entry name" value="sigma70-ECF"/>
    <property type="match status" value="1"/>
</dbReference>
<gene>
    <name evidence="8" type="ORF">KIH27_20155</name>
</gene>
<dbReference type="InterPro" id="IPR039425">
    <property type="entry name" value="RNA_pol_sigma-70-like"/>
</dbReference>
<keyword evidence="2" id="KW-0805">Transcription regulation</keyword>
<keyword evidence="4" id="KW-0238">DNA-binding</keyword>
<dbReference type="RefSeq" id="WP_214094750.1">
    <property type="nucleotide sequence ID" value="NZ_JAHCLR010000065.1"/>
</dbReference>